<comment type="similarity">
    <text evidence="3">Belongs to the acetyltransferase family. RimJ subfamily.</text>
</comment>
<dbReference type="SUPFAM" id="SSF55729">
    <property type="entry name" value="Acyl-CoA N-acyltransferases (Nat)"/>
    <property type="match status" value="1"/>
</dbReference>
<dbReference type="Gene3D" id="3.40.630.30">
    <property type="match status" value="1"/>
</dbReference>
<organism evidence="5 6">
    <name type="scientific">Brucella oryzae</name>
    <dbReference type="NCBI Taxonomy" id="335286"/>
    <lineage>
        <taxon>Bacteria</taxon>
        <taxon>Pseudomonadati</taxon>
        <taxon>Pseudomonadota</taxon>
        <taxon>Alphaproteobacteria</taxon>
        <taxon>Hyphomicrobiales</taxon>
        <taxon>Brucellaceae</taxon>
        <taxon>Brucella/Ochrobactrum group</taxon>
        <taxon>Brucella</taxon>
    </lineage>
</organism>
<evidence type="ECO:0000313" key="6">
    <source>
        <dbReference type="Proteomes" id="UP000238493"/>
    </source>
</evidence>
<dbReference type="Proteomes" id="UP000238493">
    <property type="component" value="Unassembled WGS sequence"/>
</dbReference>
<gene>
    <name evidence="5" type="ORF">C3731_20400</name>
</gene>
<sequence length="223" mass="24821">MVVEILEEDCYDASSGERRDSYTDLSPGLVPDLSPDMAYELDCPVLVTERLVLRPPHVEDVDAISYLANNARVSGMLARMPHPYTRENAVDFVERVRKGEMGNCIYAITQAETGIFMGCCGIHAHKHGEGLEIGYWLGEPYWGHGFATEAAHALIDLAFRATEIERLHVSCRASNGGSRRVIHKCGFQFSSMGMADSLAAGNVPVERYVLDRRTWIGLRSWQS</sequence>
<dbReference type="Pfam" id="PF13302">
    <property type="entry name" value="Acetyltransf_3"/>
    <property type="match status" value="1"/>
</dbReference>
<feature type="domain" description="N-acetyltransferase" evidence="4">
    <location>
        <begin position="51"/>
        <end position="223"/>
    </location>
</feature>
<name>A0A2S7IUQ2_9HYPH</name>
<keyword evidence="1 5" id="KW-0808">Transferase</keyword>
<keyword evidence="2" id="KW-0012">Acyltransferase</keyword>
<accession>A0A2S7IUQ2</accession>
<evidence type="ECO:0000256" key="2">
    <source>
        <dbReference type="ARBA" id="ARBA00023315"/>
    </source>
</evidence>
<proteinExistence type="inferred from homology"/>
<dbReference type="PANTHER" id="PTHR43792:SF8">
    <property type="entry name" value="[RIBOSOMAL PROTEIN US5]-ALANINE N-ACETYLTRANSFERASE"/>
    <property type="match status" value="1"/>
</dbReference>
<evidence type="ECO:0000256" key="3">
    <source>
        <dbReference type="ARBA" id="ARBA00038502"/>
    </source>
</evidence>
<dbReference type="GO" id="GO:0016747">
    <property type="term" value="F:acyltransferase activity, transferring groups other than amino-acyl groups"/>
    <property type="evidence" value="ECO:0007669"/>
    <property type="project" value="InterPro"/>
</dbReference>
<dbReference type="InterPro" id="IPR016181">
    <property type="entry name" value="Acyl_CoA_acyltransferase"/>
</dbReference>
<dbReference type="PROSITE" id="PS51186">
    <property type="entry name" value="GNAT"/>
    <property type="match status" value="1"/>
</dbReference>
<dbReference type="RefSeq" id="WP_104757428.1">
    <property type="nucleotide sequence ID" value="NZ_JBHEEO010000017.1"/>
</dbReference>
<dbReference type="InterPro" id="IPR000182">
    <property type="entry name" value="GNAT_dom"/>
</dbReference>
<dbReference type="EMBL" id="PTRC01000049">
    <property type="protein sequence ID" value="PQA71747.1"/>
    <property type="molecule type" value="Genomic_DNA"/>
</dbReference>
<comment type="caution">
    <text evidence="5">The sequence shown here is derived from an EMBL/GenBank/DDBJ whole genome shotgun (WGS) entry which is preliminary data.</text>
</comment>
<keyword evidence="6" id="KW-1185">Reference proteome</keyword>
<reference evidence="5 6" key="1">
    <citation type="submission" date="2018-02" db="EMBL/GenBank/DDBJ databases">
        <title>Draft genome sequence of Ochrobactrum oryzae found in Brazil.</title>
        <authorList>
            <person name="Cerdeira L."/>
            <person name="Andrade F."/>
            <person name="Zacariotto T."/>
            <person name="Barbosa B."/>
            <person name="Santos S."/>
            <person name="Cassetari V."/>
            <person name="Lincopan N."/>
        </authorList>
    </citation>
    <scope>NUCLEOTIDE SEQUENCE [LARGE SCALE GENOMIC DNA]</scope>
    <source>
        <strain evidence="5 6">OA447</strain>
    </source>
</reference>
<dbReference type="InterPro" id="IPR051531">
    <property type="entry name" value="N-acetyltransferase"/>
</dbReference>
<protein>
    <submittedName>
        <fullName evidence="5">GNAT family N-acetyltransferase</fullName>
    </submittedName>
</protein>
<dbReference type="OrthoDB" id="9804153at2"/>
<dbReference type="PANTHER" id="PTHR43792">
    <property type="entry name" value="GNAT FAMILY, PUTATIVE (AFU_ORTHOLOGUE AFUA_3G00765)-RELATED-RELATED"/>
    <property type="match status" value="1"/>
</dbReference>
<dbReference type="AlphaFoldDB" id="A0A2S7IUQ2"/>
<evidence type="ECO:0000313" key="5">
    <source>
        <dbReference type="EMBL" id="PQA71747.1"/>
    </source>
</evidence>
<evidence type="ECO:0000256" key="1">
    <source>
        <dbReference type="ARBA" id="ARBA00022679"/>
    </source>
</evidence>
<evidence type="ECO:0000259" key="4">
    <source>
        <dbReference type="PROSITE" id="PS51186"/>
    </source>
</evidence>